<evidence type="ECO:0000313" key="3">
    <source>
        <dbReference type="Proteomes" id="UP000662747"/>
    </source>
</evidence>
<accession>A0ABX7NVA0</accession>
<dbReference type="EMBL" id="CP071090">
    <property type="protein sequence ID" value="QSQ22799.1"/>
    <property type="molecule type" value="Genomic_DNA"/>
</dbReference>
<evidence type="ECO:0000313" key="2">
    <source>
        <dbReference type="EMBL" id="QSQ22799.1"/>
    </source>
</evidence>
<gene>
    <name evidence="2" type="ORF">JY651_48205</name>
</gene>
<proteinExistence type="predicted"/>
<name>A0ABX7NVA0_9BACT</name>
<sequence length="164" mass="17354">MSQGQQAQDLRMQELSTEVAALRRVVQAMQHVPGSPSGSSSAGIPLSLASGSARPTAEDLDAIAQRMATLLKESGALAMGSREAEPPAPPPTLSSEQRESVARAGSLVERVVSSGRMTAEDVLEIRHELSLLRGRAEAAELRRRLVVAINQNRLIPSDVADGLP</sequence>
<reference evidence="2 3" key="1">
    <citation type="submission" date="2021-02" db="EMBL/GenBank/DDBJ databases">
        <title>De Novo genome assembly of isolated myxobacteria.</title>
        <authorList>
            <person name="Stevens D.C."/>
        </authorList>
    </citation>
    <scope>NUCLEOTIDE SEQUENCE [LARGE SCALE GENOMIC DNA]</scope>
    <source>
        <strain evidence="3">SCPEA02</strain>
    </source>
</reference>
<keyword evidence="3" id="KW-1185">Reference proteome</keyword>
<dbReference type="Proteomes" id="UP000662747">
    <property type="component" value="Chromosome"/>
</dbReference>
<protein>
    <submittedName>
        <fullName evidence="2">Uncharacterized protein</fullName>
    </submittedName>
</protein>
<feature type="region of interest" description="Disordered" evidence="1">
    <location>
        <begin position="30"/>
        <end position="56"/>
    </location>
</feature>
<dbReference type="RefSeq" id="WP_206724375.1">
    <property type="nucleotide sequence ID" value="NZ_CP071090.1"/>
</dbReference>
<organism evidence="2 3">
    <name type="scientific">Pyxidicoccus parkwayensis</name>
    <dbReference type="NCBI Taxonomy" id="2813578"/>
    <lineage>
        <taxon>Bacteria</taxon>
        <taxon>Pseudomonadati</taxon>
        <taxon>Myxococcota</taxon>
        <taxon>Myxococcia</taxon>
        <taxon>Myxococcales</taxon>
        <taxon>Cystobacterineae</taxon>
        <taxon>Myxococcaceae</taxon>
        <taxon>Pyxidicoccus</taxon>
    </lineage>
</organism>
<feature type="region of interest" description="Disordered" evidence="1">
    <location>
        <begin position="74"/>
        <end position="102"/>
    </location>
</feature>
<feature type="compositionally biased region" description="Low complexity" evidence="1">
    <location>
        <begin position="33"/>
        <end position="53"/>
    </location>
</feature>
<evidence type="ECO:0000256" key="1">
    <source>
        <dbReference type="SAM" id="MobiDB-lite"/>
    </source>
</evidence>